<keyword evidence="2" id="KW-1185">Reference proteome</keyword>
<dbReference type="Proteomes" id="UP000198287">
    <property type="component" value="Unassembled WGS sequence"/>
</dbReference>
<organism evidence="1 2">
    <name type="scientific">Folsomia candida</name>
    <name type="common">Springtail</name>
    <dbReference type="NCBI Taxonomy" id="158441"/>
    <lineage>
        <taxon>Eukaryota</taxon>
        <taxon>Metazoa</taxon>
        <taxon>Ecdysozoa</taxon>
        <taxon>Arthropoda</taxon>
        <taxon>Hexapoda</taxon>
        <taxon>Collembola</taxon>
        <taxon>Entomobryomorpha</taxon>
        <taxon>Isotomoidea</taxon>
        <taxon>Isotomidae</taxon>
        <taxon>Proisotominae</taxon>
        <taxon>Folsomia</taxon>
    </lineage>
</organism>
<protein>
    <submittedName>
        <fullName evidence="1">Uncharacterized protein</fullName>
    </submittedName>
</protein>
<comment type="caution">
    <text evidence="1">The sequence shown here is derived from an EMBL/GenBank/DDBJ whole genome shotgun (WGS) entry which is preliminary data.</text>
</comment>
<reference evidence="1 2" key="1">
    <citation type="submission" date="2015-12" db="EMBL/GenBank/DDBJ databases">
        <title>The genome of Folsomia candida.</title>
        <authorList>
            <person name="Faddeeva A."/>
            <person name="Derks M.F."/>
            <person name="Anvar Y."/>
            <person name="Smit S."/>
            <person name="Van Straalen N."/>
            <person name="Roelofs D."/>
        </authorList>
    </citation>
    <scope>NUCLEOTIDE SEQUENCE [LARGE SCALE GENOMIC DNA]</scope>
    <source>
        <strain evidence="1 2">VU population</strain>
        <tissue evidence="1">Whole body</tissue>
    </source>
</reference>
<dbReference type="EMBL" id="LNIX01000025">
    <property type="protein sequence ID" value="OXA42792.1"/>
    <property type="molecule type" value="Genomic_DNA"/>
</dbReference>
<proteinExistence type="predicted"/>
<evidence type="ECO:0000313" key="2">
    <source>
        <dbReference type="Proteomes" id="UP000198287"/>
    </source>
</evidence>
<gene>
    <name evidence="1" type="ORF">Fcan01_22511</name>
</gene>
<name>A0A226DB90_FOLCA</name>
<dbReference type="AlphaFoldDB" id="A0A226DB90"/>
<accession>A0A226DB90</accession>
<evidence type="ECO:0000313" key="1">
    <source>
        <dbReference type="EMBL" id="OXA42792.1"/>
    </source>
</evidence>
<sequence>MGERGEGRVVVMKVAVTESIRVEELEWKVGRPRFSWATERHQLSAVATFPTNLGSQSHLRGVKGEKYEKGSNNLVVVKPLSSGLDVGGERQLCFPFSCITANHLALCLGGAHPLFYRSPDTFILGPRLGEVNVNKDKNSGGESNPKEKMTQQPPFSSYLILMTMANSVCVRERRKHSQRDPSPFFVRVAAGSKSAAYCPGTCIREDDDDHHTQVSTQCFQYVSLCREDNGTILAYYSHSGPAATPESGDTSYLFLSKTRSQYQISLPLHWEDPGCHRLAQSLPLKKEDGLLLPPSRKSLFKGLQSVRKEKE</sequence>